<dbReference type="InterPro" id="IPR050188">
    <property type="entry name" value="RluA_PseudoU_synthase"/>
</dbReference>
<dbReference type="Pfam" id="PF00849">
    <property type="entry name" value="PseudoU_synth_2"/>
    <property type="match status" value="1"/>
</dbReference>
<sequence>MHSARGFEYGVRHIISPKSGALIDVLLGILETDEAQLHFLLHMGSIYHNHLRVLSNIEISEGDYVRVHTKPRRFLPDDGLWKERILFENPHFVVVKKVSGLPVHGSVDNLQENLQSYLTKSLQCDVLVTHRLDVPTRGLILYAKTSEFQKAFNKLLIQREMTKVYRAKVEGQRLSPGILTHFMEPSPRAPKVVSREAKEQWQECILEILEARILGNNQSELKIRLHTGRTHQIRAQLSSEGHPILGDHAYGARKLWEEDRIELEACELGFTNPLTGEKHYFKI</sequence>
<proteinExistence type="predicted"/>
<reference evidence="2" key="1">
    <citation type="submission" date="2022-03" db="EMBL/GenBank/DDBJ databases">
        <title>Genome Identification and Characterization of new species Bdellovibrio reynosense LBG001 sp. nov. from a Mexico soil sample.</title>
        <authorList>
            <person name="Camilli A."/>
            <person name="Ajao Y."/>
            <person name="Guo X."/>
        </authorList>
    </citation>
    <scope>NUCLEOTIDE SEQUENCE</scope>
    <source>
        <strain evidence="2">LBG001</strain>
    </source>
</reference>
<name>A0ABY4CHN9_9BACT</name>
<dbReference type="InterPro" id="IPR006145">
    <property type="entry name" value="PsdUridine_synth_RsuA/RluA"/>
</dbReference>
<dbReference type="EMBL" id="CP093442">
    <property type="protein sequence ID" value="UOF01720.1"/>
    <property type="molecule type" value="Genomic_DNA"/>
</dbReference>
<keyword evidence="3" id="KW-1185">Reference proteome</keyword>
<dbReference type="SUPFAM" id="SSF55120">
    <property type="entry name" value="Pseudouridine synthase"/>
    <property type="match status" value="1"/>
</dbReference>
<dbReference type="PANTHER" id="PTHR21600:SF52">
    <property type="entry name" value="PSEUDOURIDINE SYNTHASE RSUA_RLUA-LIKE DOMAIN-CONTAINING PROTEIN"/>
    <property type="match status" value="1"/>
</dbReference>
<dbReference type="InterPro" id="IPR020103">
    <property type="entry name" value="PsdUridine_synth_cat_dom_sf"/>
</dbReference>
<protein>
    <submittedName>
        <fullName evidence="2">RluA family pseudouridine synthase</fullName>
    </submittedName>
</protein>
<gene>
    <name evidence="2" type="ORF">MNR06_01970</name>
</gene>
<evidence type="ECO:0000313" key="3">
    <source>
        <dbReference type="Proteomes" id="UP000830116"/>
    </source>
</evidence>
<dbReference type="RefSeq" id="WP_243538324.1">
    <property type="nucleotide sequence ID" value="NZ_CP093442.1"/>
</dbReference>
<organism evidence="2 3">
    <name type="scientific">Bdellovibrio reynosensis</name>
    <dbReference type="NCBI Taxonomy" id="2835041"/>
    <lineage>
        <taxon>Bacteria</taxon>
        <taxon>Pseudomonadati</taxon>
        <taxon>Bdellovibrionota</taxon>
        <taxon>Bdellovibrionia</taxon>
        <taxon>Bdellovibrionales</taxon>
        <taxon>Pseudobdellovibrionaceae</taxon>
        <taxon>Bdellovibrio</taxon>
    </lineage>
</organism>
<dbReference type="Gene3D" id="3.30.2350.10">
    <property type="entry name" value="Pseudouridine synthase"/>
    <property type="match status" value="1"/>
</dbReference>
<evidence type="ECO:0000259" key="1">
    <source>
        <dbReference type="Pfam" id="PF00849"/>
    </source>
</evidence>
<dbReference type="PANTHER" id="PTHR21600">
    <property type="entry name" value="MITOCHONDRIAL RNA PSEUDOURIDINE SYNTHASE"/>
    <property type="match status" value="1"/>
</dbReference>
<accession>A0ABY4CHN9</accession>
<dbReference type="Proteomes" id="UP000830116">
    <property type="component" value="Chromosome"/>
</dbReference>
<feature type="domain" description="Pseudouridine synthase RsuA/RluA-like" evidence="1">
    <location>
        <begin position="91"/>
        <end position="239"/>
    </location>
</feature>
<dbReference type="CDD" id="cd02869">
    <property type="entry name" value="PseudoU_synth_RluA_like"/>
    <property type="match status" value="1"/>
</dbReference>
<evidence type="ECO:0000313" key="2">
    <source>
        <dbReference type="EMBL" id="UOF01720.1"/>
    </source>
</evidence>